<evidence type="ECO:0000313" key="7">
    <source>
        <dbReference type="EMBL" id="KAG2963594.1"/>
    </source>
</evidence>
<dbReference type="EMBL" id="RCMI01001316">
    <property type="protein sequence ID" value="KAG2886813.1"/>
    <property type="molecule type" value="Genomic_DNA"/>
</dbReference>
<gene>
    <name evidence="9" type="ORF">JG687_00016217</name>
    <name evidence="10" type="ORF">PC110_g20827</name>
    <name evidence="4" type="ORF">PC113_g19591</name>
    <name evidence="5" type="ORF">PC115_g20564</name>
    <name evidence="6" type="ORF">PC117_g21717</name>
    <name evidence="7" type="ORF">PC118_g20803</name>
    <name evidence="8" type="ORF">PC129_g20221</name>
</gene>
<dbReference type="AlphaFoldDB" id="A0A329RHC4"/>
<proteinExistence type="predicted"/>
<evidence type="ECO:0000259" key="3">
    <source>
        <dbReference type="Pfam" id="PF24784"/>
    </source>
</evidence>
<feature type="chain" id="PRO_5039985413" description="Temptin Cys/Cys disulfide domain-containing protein" evidence="2">
    <location>
        <begin position="25"/>
        <end position="197"/>
    </location>
</feature>
<dbReference type="OrthoDB" id="129121at2759"/>
<dbReference type="EMBL" id="RCMG01001022">
    <property type="protein sequence ID" value="KAG2838818.1"/>
    <property type="molecule type" value="Genomic_DNA"/>
</dbReference>
<dbReference type="PANTHER" id="PTHR34737">
    <property type="entry name" value="EF-HAND DOMAIN-CONTAINING PROTEIN"/>
    <property type="match status" value="1"/>
</dbReference>
<dbReference type="Pfam" id="PF24784">
    <property type="entry name" value="Temptin_C"/>
    <property type="match status" value="1"/>
</dbReference>
<comment type="caution">
    <text evidence="10">The sequence shown here is derived from an EMBL/GenBank/DDBJ whole genome shotgun (WGS) entry which is preliminary data.</text>
</comment>
<feature type="domain" description="Temptin Cys/Cys disulfide" evidence="3">
    <location>
        <begin position="22"/>
        <end position="114"/>
    </location>
</feature>
<dbReference type="Proteomes" id="UP000736787">
    <property type="component" value="Unassembled WGS sequence"/>
</dbReference>
<evidence type="ECO:0000313" key="6">
    <source>
        <dbReference type="EMBL" id="KAG2901514.1"/>
    </source>
</evidence>
<sequence>MKTAFVTLLATSTGCVVLSPSVHAMPIYVSRIPNGENVPGVKALGHEDTIGEETTRNVFGIAFEEVGMEWSKELCEADSDEDGQTNGQELGDPCCIWKEDDTAQWTKGVSHPGDGSKKSDSSRWALIDCEVVRAQAEAKAEAEADAEASKNSPDGGEDGEVDISMGSSVDTSASVREGFCTSLLFVAIIPTALLMLW</sequence>
<dbReference type="Proteomes" id="UP000735874">
    <property type="component" value="Unassembled WGS sequence"/>
</dbReference>
<feature type="signal peptide" evidence="2">
    <location>
        <begin position="1"/>
        <end position="24"/>
    </location>
</feature>
<dbReference type="Proteomes" id="UP000251314">
    <property type="component" value="Unassembled WGS sequence"/>
</dbReference>
<dbReference type="Proteomes" id="UP000760860">
    <property type="component" value="Unassembled WGS sequence"/>
</dbReference>
<feature type="region of interest" description="Disordered" evidence="1">
    <location>
        <begin position="138"/>
        <end position="165"/>
    </location>
</feature>
<evidence type="ECO:0000313" key="9">
    <source>
        <dbReference type="EMBL" id="KAG6947260.1"/>
    </source>
</evidence>
<evidence type="ECO:0000313" key="11">
    <source>
        <dbReference type="Proteomes" id="UP000251314"/>
    </source>
</evidence>
<evidence type="ECO:0000313" key="4">
    <source>
        <dbReference type="EMBL" id="KAG2838818.1"/>
    </source>
</evidence>
<keyword evidence="2" id="KW-0732">Signal</keyword>
<dbReference type="InterPro" id="IPR057626">
    <property type="entry name" value="S-S_Temptin"/>
</dbReference>
<dbReference type="EMBL" id="RCMK01001120">
    <property type="protein sequence ID" value="KAG2901514.1"/>
    <property type="molecule type" value="Genomic_DNA"/>
</dbReference>
<organism evidence="10 11">
    <name type="scientific">Phytophthora cactorum</name>
    <dbReference type="NCBI Taxonomy" id="29920"/>
    <lineage>
        <taxon>Eukaryota</taxon>
        <taxon>Sar</taxon>
        <taxon>Stramenopiles</taxon>
        <taxon>Oomycota</taxon>
        <taxon>Peronosporomycetes</taxon>
        <taxon>Peronosporales</taxon>
        <taxon>Peronosporaceae</taxon>
        <taxon>Phytophthora</taxon>
    </lineage>
</organism>
<reference evidence="9" key="3">
    <citation type="submission" date="2021-01" db="EMBL/GenBank/DDBJ databases">
        <title>Phytophthora aleatoria, a newly-described species from Pinus radiata is distinct from Phytophthora cactorum isolates based on comparative genomics.</title>
        <authorList>
            <person name="Mcdougal R."/>
            <person name="Panda P."/>
            <person name="Williams N."/>
            <person name="Studholme D.J."/>
        </authorList>
    </citation>
    <scope>NUCLEOTIDE SEQUENCE</scope>
    <source>
        <strain evidence="9">NZFS 3830</strain>
    </source>
</reference>
<dbReference type="EMBL" id="MJFZ01001225">
    <property type="protein sequence ID" value="RAW22732.1"/>
    <property type="molecule type" value="Genomic_DNA"/>
</dbReference>
<evidence type="ECO:0000256" key="1">
    <source>
        <dbReference type="SAM" id="MobiDB-lite"/>
    </source>
</evidence>
<dbReference type="EMBL" id="JAENGZ010001584">
    <property type="protein sequence ID" value="KAG6947260.1"/>
    <property type="molecule type" value="Genomic_DNA"/>
</dbReference>
<dbReference type="EMBL" id="RCMV01001406">
    <property type="protein sequence ID" value="KAG3208754.1"/>
    <property type="molecule type" value="Genomic_DNA"/>
</dbReference>
<dbReference type="STRING" id="29920.A0A329RHC4"/>
<dbReference type="Proteomes" id="UP000697107">
    <property type="component" value="Unassembled WGS sequence"/>
</dbReference>
<evidence type="ECO:0000313" key="10">
    <source>
        <dbReference type="EMBL" id="RAW22732.1"/>
    </source>
</evidence>
<dbReference type="InterPro" id="IPR055313">
    <property type="entry name" value="Temptin-like"/>
</dbReference>
<dbReference type="PANTHER" id="PTHR34737:SF2">
    <property type="entry name" value="EF-HAND DOMAIN-CONTAINING PROTEIN"/>
    <property type="match status" value="1"/>
</dbReference>
<protein>
    <recommendedName>
        <fullName evidence="3">Temptin Cys/Cys disulfide domain-containing protein</fullName>
    </recommendedName>
</protein>
<evidence type="ECO:0000313" key="8">
    <source>
        <dbReference type="EMBL" id="KAG3208754.1"/>
    </source>
</evidence>
<dbReference type="Proteomes" id="UP000688947">
    <property type="component" value="Unassembled WGS sequence"/>
</dbReference>
<reference evidence="8" key="2">
    <citation type="submission" date="2018-05" db="EMBL/GenBank/DDBJ databases">
        <title>Effector identification in a new, highly contiguous assembly of the strawberry crown rot pathogen Phytophthora cactorum.</title>
        <authorList>
            <person name="Armitage A.D."/>
            <person name="Nellist C.F."/>
            <person name="Bates H."/>
            <person name="Vickerstaff R.J."/>
            <person name="Harrison R.J."/>
        </authorList>
    </citation>
    <scope>NUCLEOTIDE SEQUENCE</scope>
    <source>
        <strain evidence="4">15-7</strain>
        <strain evidence="5">4032</strain>
        <strain evidence="6">4040</strain>
        <strain evidence="7">P415</strain>
        <strain evidence="8">P421</strain>
    </source>
</reference>
<dbReference type="PROSITE" id="PS51257">
    <property type="entry name" value="PROKAR_LIPOPROTEIN"/>
    <property type="match status" value="1"/>
</dbReference>
<dbReference type="VEuPathDB" id="FungiDB:PC110_g20827"/>
<reference evidence="10 11" key="1">
    <citation type="submission" date="2018-01" db="EMBL/GenBank/DDBJ databases">
        <title>Draft genome of the strawberry crown rot pathogen Phytophthora cactorum.</title>
        <authorList>
            <person name="Armitage A.D."/>
            <person name="Lysoe E."/>
            <person name="Nellist C.F."/>
            <person name="Harrison R.J."/>
            <person name="Brurberg M.B."/>
        </authorList>
    </citation>
    <scope>NUCLEOTIDE SEQUENCE [LARGE SCALE GENOMIC DNA]</scope>
    <source>
        <strain evidence="10 11">10300</strain>
    </source>
</reference>
<dbReference type="EMBL" id="RCML01001314">
    <property type="protein sequence ID" value="KAG2963594.1"/>
    <property type="molecule type" value="Genomic_DNA"/>
</dbReference>
<name>A0A329RHC4_9STRA</name>
<accession>A0A329RHC4</accession>
<dbReference type="Proteomes" id="UP000774804">
    <property type="component" value="Unassembled WGS sequence"/>
</dbReference>
<keyword evidence="11" id="KW-1185">Reference proteome</keyword>
<evidence type="ECO:0000313" key="5">
    <source>
        <dbReference type="EMBL" id="KAG2886813.1"/>
    </source>
</evidence>
<evidence type="ECO:0000256" key="2">
    <source>
        <dbReference type="SAM" id="SignalP"/>
    </source>
</evidence>